<sequence>SIMHDDRDLQWINNIDMVDIKSTSEPVFQTDKTDDSNDYD</sequence>
<evidence type="ECO:0000313" key="1">
    <source>
        <dbReference type="EMBL" id="CAF4692993.1"/>
    </source>
</evidence>
<protein>
    <submittedName>
        <fullName evidence="1">Uncharacterized protein</fullName>
    </submittedName>
</protein>
<feature type="non-terminal residue" evidence="1">
    <location>
        <position position="1"/>
    </location>
</feature>
<comment type="caution">
    <text evidence="1">The sequence shown here is derived from an EMBL/GenBank/DDBJ whole genome shotgun (WGS) entry which is preliminary data.</text>
</comment>
<gene>
    <name evidence="1" type="ORF">OVN521_LOCUS48129</name>
</gene>
<keyword evidence="2" id="KW-1185">Reference proteome</keyword>
<dbReference type="EMBL" id="CAJOBG010098420">
    <property type="protein sequence ID" value="CAF4692993.1"/>
    <property type="molecule type" value="Genomic_DNA"/>
</dbReference>
<dbReference type="Proteomes" id="UP000663866">
    <property type="component" value="Unassembled WGS sequence"/>
</dbReference>
<dbReference type="AlphaFoldDB" id="A0A821I0M7"/>
<organism evidence="1 2">
    <name type="scientific">Rotaria magnacalcarata</name>
    <dbReference type="NCBI Taxonomy" id="392030"/>
    <lineage>
        <taxon>Eukaryota</taxon>
        <taxon>Metazoa</taxon>
        <taxon>Spiralia</taxon>
        <taxon>Gnathifera</taxon>
        <taxon>Rotifera</taxon>
        <taxon>Eurotatoria</taxon>
        <taxon>Bdelloidea</taxon>
        <taxon>Philodinida</taxon>
        <taxon>Philodinidae</taxon>
        <taxon>Rotaria</taxon>
    </lineage>
</organism>
<name>A0A821I0M7_9BILA</name>
<proteinExistence type="predicted"/>
<evidence type="ECO:0000313" key="2">
    <source>
        <dbReference type="Proteomes" id="UP000663866"/>
    </source>
</evidence>
<accession>A0A821I0M7</accession>
<reference evidence="1" key="1">
    <citation type="submission" date="2021-02" db="EMBL/GenBank/DDBJ databases">
        <authorList>
            <person name="Nowell W R."/>
        </authorList>
    </citation>
    <scope>NUCLEOTIDE SEQUENCE</scope>
</reference>